<proteinExistence type="predicted"/>
<sequence length="50" mass="5398">MVFCDGGGSGEGEETFTEARSADAGGAAEIDGVSFTPHRRRTEERKMMFL</sequence>
<organism evidence="1 2">
    <name type="scientific">Brassica cretica</name>
    <name type="common">Mustard</name>
    <dbReference type="NCBI Taxonomy" id="69181"/>
    <lineage>
        <taxon>Eukaryota</taxon>
        <taxon>Viridiplantae</taxon>
        <taxon>Streptophyta</taxon>
        <taxon>Embryophyta</taxon>
        <taxon>Tracheophyta</taxon>
        <taxon>Spermatophyta</taxon>
        <taxon>Magnoliopsida</taxon>
        <taxon>eudicotyledons</taxon>
        <taxon>Gunneridae</taxon>
        <taxon>Pentapetalae</taxon>
        <taxon>rosids</taxon>
        <taxon>malvids</taxon>
        <taxon>Brassicales</taxon>
        <taxon>Brassicaceae</taxon>
        <taxon>Brassiceae</taxon>
        <taxon>Brassica</taxon>
    </lineage>
</organism>
<dbReference type="Proteomes" id="UP000712281">
    <property type="component" value="Unassembled WGS sequence"/>
</dbReference>
<protein>
    <submittedName>
        <fullName evidence="1">Uncharacterized protein</fullName>
    </submittedName>
</protein>
<dbReference type="EMBL" id="QGKW02000007">
    <property type="protein sequence ID" value="KAF2618893.1"/>
    <property type="molecule type" value="Genomic_DNA"/>
</dbReference>
<dbReference type="AlphaFoldDB" id="A0A8S9MP62"/>
<comment type="caution">
    <text evidence="1">The sequence shown here is derived from an EMBL/GenBank/DDBJ whole genome shotgun (WGS) entry which is preliminary data.</text>
</comment>
<evidence type="ECO:0000313" key="2">
    <source>
        <dbReference type="Proteomes" id="UP000712281"/>
    </source>
</evidence>
<gene>
    <name evidence="1" type="ORF">F2Q68_00041820</name>
</gene>
<evidence type="ECO:0000313" key="1">
    <source>
        <dbReference type="EMBL" id="KAF2618893.1"/>
    </source>
</evidence>
<name>A0A8S9MP62_BRACR</name>
<reference evidence="1" key="1">
    <citation type="submission" date="2019-12" db="EMBL/GenBank/DDBJ databases">
        <title>Genome sequencing and annotation of Brassica cretica.</title>
        <authorList>
            <person name="Studholme D.J."/>
            <person name="Sarris P.F."/>
        </authorList>
    </citation>
    <scope>NUCLEOTIDE SEQUENCE</scope>
    <source>
        <strain evidence="1">PFS-001/15</strain>
        <tissue evidence="1">Leaf</tissue>
    </source>
</reference>
<accession>A0A8S9MP62</accession>